<dbReference type="InterPro" id="IPR018062">
    <property type="entry name" value="HTH_AraC-typ_CS"/>
</dbReference>
<dbReference type="OrthoDB" id="2559672at2"/>
<dbReference type="InterPro" id="IPR050204">
    <property type="entry name" value="AraC_XylS_family_regulators"/>
</dbReference>
<dbReference type="PANTHER" id="PTHR46796">
    <property type="entry name" value="HTH-TYPE TRANSCRIPTIONAL ACTIVATOR RHAS-RELATED"/>
    <property type="match status" value="1"/>
</dbReference>
<protein>
    <submittedName>
        <fullName evidence="5">AraC family transcriptional regulator</fullName>
    </submittedName>
</protein>
<dbReference type="Gene3D" id="1.10.10.60">
    <property type="entry name" value="Homeodomain-like"/>
    <property type="match status" value="1"/>
</dbReference>
<evidence type="ECO:0000256" key="3">
    <source>
        <dbReference type="ARBA" id="ARBA00023163"/>
    </source>
</evidence>
<gene>
    <name evidence="5" type="ORF">EBM89_00025</name>
</gene>
<dbReference type="Pfam" id="PF20240">
    <property type="entry name" value="DUF6597"/>
    <property type="match status" value="1"/>
</dbReference>
<organism evidence="5 6">
    <name type="scientific">Cellulomonas triticagri</name>
    <dbReference type="NCBI Taxonomy" id="2483352"/>
    <lineage>
        <taxon>Bacteria</taxon>
        <taxon>Bacillati</taxon>
        <taxon>Actinomycetota</taxon>
        <taxon>Actinomycetes</taxon>
        <taxon>Micrococcales</taxon>
        <taxon>Cellulomonadaceae</taxon>
        <taxon>Cellulomonas</taxon>
    </lineage>
</organism>
<evidence type="ECO:0000259" key="4">
    <source>
        <dbReference type="PROSITE" id="PS01124"/>
    </source>
</evidence>
<accession>A0A3M2JLJ5</accession>
<evidence type="ECO:0000313" key="6">
    <source>
        <dbReference type="Proteomes" id="UP000269289"/>
    </source>
</evidence>
<dbReference type="EMBL" id="RFFI01000001">
    <property type="protein sequence ID" value="RMI14479.1"/>
    <property type="molecule type" value="Genomic_DNA"/>
</dbReference>
<keyword evidence="3" id="KW-0804">Transcription</keyword>
<sequence>MDAPDGRGILFPERLPTFTRVPAPESLHGLVRWCWLPRWDLPAGVVSRQEVLPFPASNLVVEPGGVRLHGPSTRASHRDLTGSGWAVGLLLRPAAWTSLPGGPAAVRDTSVPLDEPDLLATVTAAMAAGADDEAVAVATGWANERLAPPDEGGLLADAFEDLVAGDRDVVRVDQAAERLGLTVRAVQRLARRYIGVAPLAVIRRYRLQEAAQRLREDPSVTIAAVAAGLGYADQAHLSADFRQVLGLAPRDYRRAAGAATSRGASKTP</sequence>
<dbReference type="PROSITE" id="PS00041">
    <property type="entry name" value="HTH_ARAC_FAMILY_1"/>
    <property type="match status" value="1"/>
</dbReference>
<dbReference type="GO" id="GO:0003700">
    <property type="term" value="F:DNA-binding transcription factor activity"/>
    <property type="evidence" value="ECO:0007669"/>
    <property type="project" value="InterPro"/>
</dbReference>
<dbReference type="PROSITE" id="PS01124">
    <property type="entry name" value="HTH_ARAC_FAMILY_2"/>
    <property type="match status" value="1"/>
</dbReference>
<proteinExistence type="predicted"/>
<dbReference type="Proteomes" id="UP000269289">
    <property type="component" value="Unassembled WGS sequence"/>
</dbReference>
<keyword evidence="2" id="KW-0238">DNA-binding</keyword>
<dbReference type="GO" id="GO:0043565">
    <property type="term" value="F:sequence-specific DNA binding"/>
    <property type="evidence" value="ECO:0007669"/>
    <property type="project" value="InterPro"/>
</dbReference>
<keyword evidence="1" id="KW-0805">Transcription regulation</keyword>
<dbReference type="Pfam" id="PF12833">
    <property type="entry name" value="HTH_18"/>
    <property type="match status" value="1"/>
</dbReference>
<dbReference type="InterPro" id="IPR009057">
    <property type="entry name" value="Homeodomain-like_sf"/>
</dbReference>
<evidence type="ECO:0000256" key="2">
    <source>
        <dbReference type="ARBA" id="ARBA00023125"/>
    </source>
</evidence>
<reference evidence="5 6" key="1">
    <citation type="submission" date="2018-10" db="EMBL/GenBank/DDBJ databases">
        <title>Isolation, diversity and antifungal activity of actinobacteria from wheat.</title>
        <authorList>
            <person name="Han C."/>
        </authorList>
    </citation>
    <scope>NUCLEOTIDE SEQUENCE [LARGE SCALE GENOMIC DNA]</scope>
    <source>
        <strain evidence="5 6">NEAU-YY56</strain>
    </source>
</reference>
<dbReference type="SUPFAM" id="SSF46689">
    <property type="entry name" value="Homeodomain-like"/>
    <property type="match status" value="1"/>
</dbReference>
<comment type="caution">
    <text evidence="5">The sequence shown here is derived from an EMBL/GenBank/DDBJ whole genome shotgun (WGS) entry which is preliminary data.</text>
</comment>
<dbReference type="InterPro" id="IPR046532">
    <property type="entry name" value="DUF6597"/>
</dbReference>
<keyword evidence="6" id="KW-1185">Reference proteome</keyword>
<dbReference type="AlphaFoldDB" id="A0A3M2JLJ5"/>
<evidence type="ECO:0000313" key="5">
    <source>
        <dbReference type="EMBL" id="RMI14479.1"/>
    </source>
</evidence>
<dbReference type="SMART" id="SM00342">
    <property type="entry name" value="HTH_ARAC"/>
    <property type="match status" value="1"/>
</dbReference>
<evidence type="ECO:0000256" key="1">
    <source>
        <dbReference type="ARBA" id="ARBA00023015"/>
    </source>
</evidence>
<feature type="domain" description="HTH araC/xylS-type" evidence="4">
    <location>
        <begin position="153"/>
        <end position="255"/>
    </location>
</feature>
<name>A0A3M2JLJ5_9CELL</name>
<dbReference type="InterPro" id="IPR018060">
    <property type="entry name" value="HTH_AraC"/>
</dbReference>